<evidence type="ECO:0000313" key="1">
    <source>
        <dbReference type="EMBL" id="KAG8649372.1"/>
    </source>
</evidence>
<dbReference type="Proteomes" id="UP000091857">
    <property type="component" value="Chromosome 8"/>
</dbReference>
<organism evidence="1 2">
    <name type="scientific">Manihot esculenta</name>
    <name type="common">Cassava</name>
    <name type="synonym">Jatropha manihot</name>
    <dbReference type="NCBI Taxonomy" id="3983"/>
    <lineage>
        <taxon>Eukaryota</taxon>
        <taxon>Viridiplantae</taxon>
        <taxon>Streptophyta</taxon>
        <taxon>Embryophyta</taxon>
        <taxon>Tracheophyta</taxon>
        <taxon>Spermatophyta</taxon>
        <taxon>Magnoliopsida</taxon>
        <taxon>eudicotyledons</taxon>
        <taxon>Gunneridae</taxon>
        <taxon>Pentapetalae</taxon>
        <taxon>rosids</taxon>
        <taxon>fabids</taxon>
        <taxon>Malpighiales</taxon>
        <taxon>Euphorbiaceae</taxon>
        <taxon>Crotonoideae</taxon>
        <taxon>Manihoteae</taxon>
        <taxon>Manihot</taxon>
    </lineage>
</organism>
<comment type="caution">
    <text evidence="1">The sequence shown here is derived from an EMBL/GenBank/DDBJ whole genome shotgun (WGS) entry which is preliminary data.</text>
</comment>
<protein>
    <submittedName>
        <fullName evidence="1">Uncharacterized protein</fullName>
    </submittedName>
</protein>
<sequence>MCFHMNHMMLMFMCFMSFFRSRMRGSRRSARLTGAPPENEGMDARPLALPRTMSCRSSREGTSRDPRRSFDVSRRGTVQGGMSAGVRGLEEDEQRRDGSLGMSMSEEGMEESQGGAQASGFGYPPQYQPFPQGPGYPMGGTSDYSNFNPYPSFMPYPSFYPPYPQYPMFPPSPFYPNPANPNPGNAAPPPPPAEPVAPEIQTLKPSSSVGSKVKMTDYLKLDAPKFKTGDDPFEYLKTVKMITDELGANDSRAIQMAGFTLKCKKAREWFKNYVDPRLESLSWEQFANEFAGWAFPDNSRELKVVEFEQLRQTEDMSVNEYTDKFLELLQYVGQAYDTDQKKARRYTMRLHPRYSSMILAAERESFHTIVDAAQKMEASAIIEGSVKQTVAQSLGSKTPGRGKLDSSSLSATASGSKKWGKSKQRKNKFWNRLKFGLGLGGGSSSGSDGSECLSCGKPHKGVCRFGTTTCFRCGQEGHMARECPRAAFMAPSQ</sequence>
<reference evidence="2" key="1">
    <citation type="journal article" date="2016" name="Nat. Biotechnol.">
        <title>Sequencing wild and cultivated cassava and related species reveals extensive interspecific hybridization and genetic diversity.</title>
        <authorList>
            <person name="Bredeson J.V."/>
            <person name="Lyons J.B."/>
            <person name="Prochnik S.E."/>
            <person name="Wu G.A."/>
            <person name="Ha C.M."/>
            <person name="Edsinger-Gonzales E."/>
            <person name="Grimwood J."/>
            <person name="Schmutz J."/>
            <person name="Rabbi I.Y."/>
            <person name="Egesi C."/>
            <person name="Nauluvula P."/>
            <person name="Lebot V."/>
            <person name="Ndunguru J."/>
            <person name="Mkamilo G."/>
            <person name="Bart R.S."/>
            <person name="Setter T.L."/>
            <person name="Gleadow R.M."/>
            <person name="Kulakow P."/>
            <person name="Ferguson M.E."/>
            <person name="Rounsley S."/>
            <person name="Rokhsar D.S."/>
        </authorList>
    </citation>
    <scope>NUCLEOTIDE SEQUENCE [LARGE SCALE GENOMIC DNA]</scope>
    <source>
        <strain evidence="2">cv. AM560-2</strain>
    </source>
</reference>
<accession>A0ACB7H9V1</accession>
<keyword evidence="2" id="KW-1185">Reference proteome</keyword>
<evidence type="ECO:0000313" key="2">
    <source>
        <dbReference type="Proteomes" id="UP000091857"/>
    </source>
</evidence>
<proteinExistence type="predicted"/>
<dbReference type="EMBL" id="CM004394">
    <property type="protein sequence ID" value="KAG8649372.1"/>
    <property type="molecule type" value="Genomic_DNA"/>
</dbReference>
<name>A0ACB7H9V1_MANES</name>
<gene>
    <name evidence="1" type="ORF">MANES_08G086133v8</name>
</gene>